<keyword evidence="7" id="KW-0482">Metalloprotease</keyword>
<dbReference type="Pfam" id="PF05572">
    <property type="entry name" value="Peptidase_M43"/>
    <property type="match status" value="1"/>
</dbReference>
<dbReference type="EMBL" id="JAXOVC010000002">
    <property type="protein sequence ID" value="KAK4504820.1"/>
    <property type="molecule type" value="Genomic_DNA"/>
</dbReference>
<dbReference type="CDD" id="cd04275">
    <property type="entry name" value="ZnMc_pappalysin_like"/>
    <property type="match status" value="1"/>
</dbReference>
<evidence type="ECO:0000256" key="7">
    <source>
        <dbReference type="ARBA" id="ARBA00023049"/>
    </source>
</evidence>
<feature type="chain" id="PRO_5045714280" description="Peptidase M43 pregnancy-associated plasma-A domain-containing protein" evidence="9">
    <location>
        <begin position="18"/>
        <end position="275"/>
    </location>
</feature>
<keyword evidence="12" id="KW-1185">Reference proteome</keyword>
<keyword evidence="4 9" id="KW-0732">Signal</keyword>
<evidence type="ECO:0000256" key="9">
    <source>
        <dbReference type="SAM" id="SignalP"/>
    </source>
</evidence>
<dbReference type="PANTHER" id="PTHR47466">
    <property type="match status" value="1"/>
</dbReference>
<evidence type="ECO:0000256" key="4">
    <source>
        <dbReference type="ARBA" id="ARBA00022729"/>
    </source>
</evidence>
<evidence type="ECO:0000256" key="1">
    <source>
        <dbReference type="ARBA" id="ARBA00008721"/>
    </source>
</evidence>
<dbReference type="Proteomes" id="UP001305779">
    <property type="component" value="Unassembled WGS sequence"/>
</dbReference>
<dbReference type="InterPro" id="IPR024079">
    <property type="entry name" value="MetalloPept_cat_dom_sf"/>
</dbReference>
<accession>A0ABR0EU75</accession>
<evidence type="ECO:0000256" key="5">
    <source>
        <dbReference type="ARBA" id="ARBA00022801"/>
    </source>
</evidence>
<evidence type="ECO:0000313" key="11">
    <source>
        <dbReference type="EMBL" id="KAK4504820.1"/>
    </source>
</evidence>
<evidence type="ECO:0000256" key="6">
    <source>
        <dbReference type="ARBA" id="ARBA00022833"/>
    </source>
</evidence>
<gene>
    <name evidence="11" type="ORF">PRZ48_002782</name>
</gene>
<protein>
    <recommendedName>
        <fullName evidence="10">Peptidase M43 pregnancy-associated plasma-A domain-containing protein</fullName>
    </recommendedName>
</protein>
<evidence type="ECO:0000256" key="3">
    <source>
        <dbReference type="ARBA" id="ARBA00022723"/>
    </source>
</evidence>
<keyword evidence="6" id="KW-0862">Zinc</keyword>
<proteinExistence type="inferred from homology"/>
<dbReference type="InterPro" id="IPR008754">
    <property type="entry name" value="Peptidase_M43"/>
</dbReference>
<evidence type="ECO:0000259" key="10">
    <source>
        <dbReference type="Pfam" id="PF05572"/>
    </source>
</evidence>
<evidence type="ECO:0000313" key="12">
    <source>
        <dbReference type="Proteomes" id="UP001305779"/>
    </source>
</evidence>
<comment type="caution">
    <text evidence="11">The sequence shown here is derived from an EMBL/GenBank/DDBJ whole genome shotgun (WGS) entry which is preliminary data.</text>
</comment>
<organism evidence="11 12">
    <name type="scientific">Zasmidium cellare</name>
    <name type="common">Wine cellar mold</name>
    <name type="synonym">Racodium cellare</name>
    <dbReference type="NCBI Taxonomy" id="395010"/>
    <lineage>
        <taxon>Eukaryota</taxon>
        <taxon>Fungi</taxon>
        <taxon>Dikarya</taxon>
        <taxon>Ascomycota</taxon>
        <taxon>Pezizomycotina</taxon>
        <taxon>Dothideomycetes</taxon>
        <taxon>Dothideomycetidae</taxon>
        <taxon>Mycosphaerellales</taxon>
        <taxon>Mycosphaerellaceae</taxon>
        <taxon>Zasmidium</taxon>
    </lineage>
</organism>
<comment type="similarity">
    <text evidence="1">Belongs to the peptidase M43B family.</text>
</comment>
<keyword evidence="8" id="KW-1015">Disulfide bond</keyword>
<feature type="signal peptide" evidence="9">
    <location>
        <begin position="1"/>
        <end position="17"/>
    </location>
</feature>
<dbReference type="SUPFAM" id="SSF55486">
    <property type="entry name" value="Metalloproteases ('zincins'), catalytic domain"/>
    <property type="match status" value="1"/>
</dbReference>
<evidence type="ECO:0000256" key="8">
    <source>
        <dbReference type="ARBA" id="ARBA00023157"/>
    </source>
</evidence>
<name>A0ABR0EU75_ZASCE</name>
<dbReference type="PANTHER" id="PTHR47466:SF1">
    <property type="entry name" value="METALLOPROTEASE MEP1 (AFU_ORTHOLOGUE AFUA_1G07730)-RELATED"/>
    <property type="match status" value="1"/>
</dbReference>
<keyword evidence="3" id="KW-0479">Metal-binding</keyword>
<reference evidence="11 12" key="1">
    <citation type="journal article" date="2023" name="G3 (Bethesda)">
        <title>A chromosome-level genome assembly of Zasmidium syzygii isolated from banana leaves.</title>
        <authorList>
            <person name="van Westerhoven A.C."/>
            <person name="Mehrabi R."/>
            <person name="Talebi R."/>
            <person name="Steentjes M.B.F."/>
            <person name="Corcolon B."/>
            <person name="Chong P.A."/>
            <person name="Kema G.H.J."/>
            <person name="Seidl M.F."/>
        </authorList>
    </citation>
    <scope>NUCLEOTIDE SEQUENCE [LARGE SCALE GENOMIC DNA]</scope>
    <source>
        <strain evidence="11 12">P124</strain>
    </source>
</reference>
<sequence length="275" mass="30240">MKFSQFLFAAAAGLAAAQELTRCGTADPSENLKVELNEAYFSKVAEVSRVDDREINVYVHVVTSKEKRSLYTKEMVEEQMDVMNDAYAPVGVTFVTKSINFTINDEWAAAGQETSTERQMKAALRQGSYADLNLYFTSDLPGGLLGFCYFPVANPTNEDLTLDGCMCLADSMPNGTATEYNLGYTAVHETGHWFGLYHVFQGSSCSGPGDYINDTPLQKVATSGCPSSQDSCPNAKGVDSIHNYMDYSTDECMYEFTDGQIERAISIYSKQRAGK</sequence>
<evidence type="ECO:0000256" key="2">
    <source>
        <dbReference type="ARBA" id="ARBA00022670"/>
    </source>
</evidence>
<keyword evidence="2" id="KW-0645">Protease</keyword>
<keyword evidence="5" id="KW-0378">Hydrolase</keyword>
<dbReference type="Gene3D" id="3.40.390.10">
    <property type="entry name" value="Collagenase (Catalytic Domain)"/>
    <property type="match status" value="1"/>
</dbReference>
<feature type="domain" description="Peptidase M43 pregnancy-associated plasma-A" evidence="10">
    <location>
        <begin position="176"/>
        <end position="264"/>
    </location>
</feature>